<protein>
    <submittedName>
        <fullName evidence="1">Uncharacterized protein</fullName>
    </submittedName>
</protein>
<sequence>MSSEDKRKLLLEKVSCEAQSRLAYYDLLKQGEVFRQHLESLSDNESVKIEEIDKHFLKGFLSYSSRLYTTGEISKSAYISLVTQAAESYAERLVESKLAKALKKYELYLEKASLRWFL</sequence>
<comment type="caution">
    <text evidence="1">The sequence shown here is derived from an EMBL/GenBank/DDBJ whole genome shotgun (WGS) entry which is preliminary data.</text>
</comment>
<reference evidence="1 2" key="1">
    <citation type="journal article" date="2013" name="Genome Announc.">
        <title>Draft Genome Sequence of the Brazilian Toxic Bloom-Forming Cyanobacterium Microcystis aeruginosa Strain SPC777.</title>
        <authorList>
            <person name="Fiore M.F."/>
            <person name="Alvarenga D.O."/>
            <person name="Varani A.M."/>
            <person name="Hoff-Risseti C."/>
            <person name="Crespim E."/>
            <person name="Ramos R.T."/>
            <person name="Silva A."/>
            <person name="Schaker P.D."/>
            <person name="Heck K."/>
            <person name="Rigonato J."/>
            <person name="Schneider M.P."/>
        </authorList>
    </citation>
    <scope>NUCLEOTIDE SEQUENCE [LARGE SCALE GENOMIC DNA]</scope>
    <source>
        <strain evidence="2">SPC 777</strain>
    </source>
</reference>
<dbReference type="RefSeq" id="WP_016517162.1">
    <property type="nucleotide sequence ID" value="NZ_ASZQ01000274.1"/>
</dbReference>
<name>S3IWA9_MICAE</name>
<dbReference type="EMBL" id="ASZQ01000274">
    <property type="protein sequence ID" value="EPF17220.1"/>
    <property type="molecule type" value="Genomic_DNA"/>
</dbReference>
<organism evidence="1 2">
    <name type="scientific">Microcystis aeruginosa SPC777</name>
    <dbReference type="NCBI Taxonomy" id="482300"/>
    <lineage>
        <taxon>Bacteria</taxon>
        <taxon>Bacillati</taxon>
        <taxon>Cyanobacteriota</taxon>
        <taxon>Cyanophyceae</taxon>
        <taxon>Oscillatoriophycideae</taxon>
        <taxon>Chroococcales</taxon>
        <taxon>Microcystaceae</taxon>
        <taxon>Microcystis</taxon>
    </lineage>
</organism>
<accession>S3IWA9</accession>
<evidence type="ECO:0000313" key="1">
    <source>
        <dbReference type="EMBL" id="EPF17220.1"/>
    </source>
</evidence>
<proteinExistence type="predicted"/>
<dbReference type="Proteomes" id="UP000014617">
    <property type="component" value="Unassembled WGS sequence"/>
</dbReference>
<dbReference type="PATRIC" id="fig|482300.6.peg.5514"/>
<gene>
    <name evidence="1" type="ORF">MAESPC_04959</name>
</gene>
<evidence type="ECO:0000313" key="2">
    <source>
        <dbReference type="Proteomes" id="UP000014617"/>
    </source>
</evidence>
<dbReference type="AlphaFoldDB" id="S3IWA9"/>